<keyword evidence="1" id="KW-0472">Membrane</keyword>
<name>A0A498IM58_MALDO</name>
<comment type="caution">
    <text evidence="2">The sequence shown here is derived from an EMBL/GenBank/DDBJ whole genome shotgun (WGS) entry which is preliminary data.</text>
</comment>
<feature type="transmembrane region" description="Helical" evidence="1">
    <location>
        <begin position="185"/>
        <end position="204"/>
    </location>
</feature>
<proteinExistence type="predicted"/>
<accession>A0A498IM58</accession>
<sequence>MFIYFLKRRLKNIYDTEFHNLKLAREVEKDVLPFPSLLRFCYFNFALSSYISTQLFSRCFPTVSDSKPTFRLLLSPPHSSLHQAARFRKGFTISLQSRSLFLNLSFAFAYSLSHISICFVSGRPFFSAFASVFFILLLRCSKRGPFCLVVLRLVVTVVNFSDFLKFCAHLGFASNLVATDLIRRFQVSFACLSAYMVSIFCFSLDRCCVCLMRFVFQIWETVPFRFLDFRF</sequence>
<dbReference type="Proteomes" id="UP000290289">
    <property type="component" value="Chromosome 11"/>
</dbReference>
<dbReference type="AlphaFoldDB" id="A0A498IM58"/>
<organism evidence="2 3">
    <name type="scientific">Malus domestica</name>
    <name type="common">Apple</name>
    <name type="synonym">Pyrus malus</name>
    <dbReference type="NCBI Taxonomy" id="3750"/>
    <lineage>
        <taxon>Eukaryota</taxon>
        <taxon>Viridiplantae</taxon>
        <taxon>Streptophyta</taxon>
        <taxon>Embryophyta</taxon>
        <taxon>Tracheophyta</taxon>
        <taxon>Spermatophyta</taxon>
        <taxon>Magnoliopsida</taxon>
        <taxon>eudicotyledons</taxon>
        <taxon>Gunneridae</taxon>
        <taxon>Pentapetalae</taxon>
        <taxon>rosids</taxon>
        <taxon>fabids</taxon>
        <taxon>Rosales</taxon>
        <taxon>Rosaceae</taxon>
        <taxon>Amygdaloideae</taxon>
        <taxon>Maleae</taxon>
        <taxon>Malus</taxon>
    </lineage>
</organism>
<evidence type="ECO:0008006" key="4">
    <source>
        <dbReference type="Google" id="ProtNLM"/>
    </source>
</evidence>
<protein>
    <recommendedName>
        <fullName evidence="4">Transmembrane protein</fullName>
    </recommendedName>
</protein>
<reference evidence="2 3" key="1">
    <citation type="submission" date="2018-10" db="EMBL/GenBank/DDBJ databases">
        <title>A high-quality apple genome assembly.</title>
        <authorList>
            <person name="Hu J."/>
        </authorList>
    </citation>
    <scope>NUCLEOTIDE SEQUENCE [LARGE SCALE GENOMIC DNA]</scope>
    <source>
        <strain evidence="3">cv. HFTH1</strain>
        <tissue evidence="2">Young leaf</tissue>
    </source>
</reference>
<gene>
    <name evidence="2" type="ORF">DVH24_027335</name>
</gene>
<evidence type="ECO:0000313" key="3">
    <source>
        <dbReference type="Proteomes" id="UP000290289"/>
    </source>
</evidence>
<evidence type="ECO:0000256" key="1">
    <source>
        <dbReference type="SAM" id="Phobius"/>
    </source>
</evidence>
<dbReference type="EMBL" id="RDQH01000337">
    <property type="protein sequence ID" value="RXH84436.1"/>
    <property type="molecule type" value="Genomic_DNA"/>
</dbReference>
<keyword evidence="3" id="KW-1185">Reference proteome</keyword>
<feature type="transmembrane region" description="Helical" evidence="1">
    <location>
        <begin position="119"/>
        <end position="138"/>
    </location>
</feature>
<feature type="transmembrane region" description="Helical" evidence="1">
    <location>
        <begin position="150"/>
        <end position="173"/>
    </location>
</feature>
<evidence type="ECO:0000313" key="2">
    <source>
        <dbReference type="EMBL" id="RXH84436.1"/>
    </source>
</evidence>
<keyword evidence="1" id="KW-1133">Transmembrane helix</keyword>
<keyword evidence="1" id="KW-0812">Transmembrane</keyword>